<organism evidence="1 2">
    <name type="scientific">Blattamonas nauphoetae</name>
    <dbReference type="NCBI Taxonomy" id="2049346"/>
    <lineage>
        <taxon>Eukaryota</taxon>
        <taxon>Metamonada</taxon>
        <taxon>Preaxostyla</taxon>
        <taxon>Oxymonadida</taxon>
        <taxon>Blattamonas</taxon>
    </lineage>
</organism>
<dbReference type="EMBL" id="JARBJD010000096">
    <property type="protein sequence ID" value="KAK2953084.1"/>
    <property type="molecule type" value="Genomic_DNA"/>
</dbReference>
<name>A0ABQ9XNJ0_9EUKA</name>
<proteinExistence type="predicted"/>
<evidence type="ECO:0000313" key="1">
    <source>
        <dbReference type="EMBL" id="KAK2953084.1"/>
    </source>
</evidence>
<accession>A0ABQ9XNJ0</accession>
<gene>
    <name evidence="1" type="ORF">BLNAU_12073</name>
</gene>
<evidence type="ECO:0000313" key="2">
    <source>
        <dbReference type="Proteomes" id="UP001281761"/>
    </source>
</evidence>
<comment type="caution">
    <text evidence="1">The sequence shown here is derived from an EMBL/GenBank/DDBJ whole genome shotgun (WGS) entry which is preliminary data.</text>
</comment>
<dbReference type="Proteomes" id="UP001281761">
    <property type="component" value="Unassembled WGS sequence"/>
</dbReference>
<keyword evidence="2" id="KW-1185">Reference proteome</keyword>
<reference evidence="1 2" key="1">
    <citation type="journal article" date="2022" name="bioRxiv">
        <title>Genomics of Preaxostyla Flagellates Illuminates Evolutionary Transitions and the Path Towards Mitochondrial Loss.</title>
        <authorList>
            <person name="Novak L.V.F."/>
            <person name="Treitli S.C."/>
            <person name="Pyrih J."/>
            <person name="Halakuc P."/>
            <person name="Pipaliya S.V."/>
            <person name="Vacek V."/>
            <person name="Brzon O."/>
            <person name="Soukal P."/>
            <person name="Eme L."/>
            <person name="Dacks J.B."/>
            <person name="Karnkowska A."/>
            <person name="Elias M."/>
            <person name="Hampl V."/>
        </authorList>
    </citation>
    <scope>NUCLEOTIDE SEQUENCE [LARGE SCALE GENOMIC DNA]</scope>
    <source>
        <strain evidence="1">NAU3</strain>
        <tissue evidence="1">Gut</tissue>
    </source>
</reference>
<sequence>MTKDCRADVELTPTLSTTLNTFVDPCQNAAKTRLSGHPQLATLPPLSSSFVSDGVVFEEKLESEKEKAVIFRSLVAKVKLQPALDSSLEAKAVKFLQSVKILYNLFAHCSPEILVALIKADLIPQLVSSLNPLSQSFAEDADIHLNVMKIIQTSLWYATPGGLTYLELKDGNEQQAVHETILKQVLIPSEKYIWHLCANRFSIVDGGQSETFLEILAQLLQISPYYQPTMEIVLHMPVILTIPSCLSFFKDDYSKWYFVRTMNRAQLEWMAESRDVQQMGKKVHRMLRMEGFEDAMEKKLQNDRNEYYGRCIVEYSIDWNHLQGINLPEPE</sequence>
<protein>
    <submittedName>
        <fullName evidence="1">Uncharacterized protein</fullName>
    </submittedName>
</protein>